<sequence length="131" mass="14802">MYYNPYYVYPNQYPMWMTANHTSLTQLPIHLAMPTNNTPFPPVDTHKLKSSAKSIQVIMQQALLLSTKIAESDQFAHDLMNAAQLSNKAEVDKLVASTGITIKFETKFTPGVIQIRFSESDCCGLTMILDW</sequence>
<evidence type="ECO:0000313" key="1">
    <source>
        <dbReference type="EMBL" id="KOS66872.1"/>
    </source>
</evidence>
<gene>
    <name evidence="1" type="ORF">AEA09_15305</name>
</gene>
<dbReference type="RefSeq" id="WP_053584826.1">
    <property type="nucleotide sequence ID" value="NZ_LGRV01000005.1"/>
</dbReference>
<comment type="caution">
    <text evidence="1">The sequence shown here is derived from an EMBL/GenBank/DDBJ whole genome shotgun (WGS) entry which is preliminary data.</text>
</comment>
<accession>A0ABR5JXB2</accession>
<evidence type="ECO:0008006" key="3">
    <source>
        <dbReference type="Google" id="ProtNLM"/>
    </source>
</evidence>
<dbReference type="Proteomes" id="UP000050668">
    <property type="component" value="Unassembled WGS sequence"/>
</dbReference>
<dbReference type="Pfam" id="PF26344">
    <property type="entry name" value="YuzC"/>
    <property type="match status" value="1"/>
</dbReference>
<dbReference type="InterPro" id="IPR058870">
    <property type="entry name" value="YuzC"/>
</dbReference>
<protein>
    <recommendedName>
        <fullName evidence="3">Inner spore coat protein</fullName>
    </recommendedName>
</protein>
<proteinExistence type="predicted"/>
<keyword evidence="2" id="KW-1185">Reference proteome</keyword>
<dbReference type="EMBL" id="LGRV01000005">
    <property type="protein sequence ID" value="KOS66872.1"/>
    <property type="molecule type" value="Genomic_DNA"/>
</dbReference>
<organism evidence="1 2">
    <name type="scientific">Lysinibacillus contaminans</name>
    <dbReference type="NCBI Taxonomy" id="1293441"/>
    <lineage>
        <taxon>Bacteria</taxon>
        <taxon>Bacillati</taxon>
        <taxon>Bacillota</taxon>
        <taxon>Bacilli</taxon>
        <taxon>Bacillales</taxon>
        <taxon>Bacillaceae</taxon>
        <taxon>Lysinibacillus</taxon>
    </lineage>
</organism>
<reference evidence="2" key="1">
    <citation type="submission" date="2015-07" db="EMBL/GenBank/DDBJ databases">
        <title>Fjat-14205 dsm 2895.</title>
        <authorList>
            <person name="Liu B."/>
            <person name="Wang J."/>
            <person name="Zhu Y."/>
            <person name="Liu G."/>
            <person name="Chen Q."/>
            <person name="Chen Z."/>
            <person name="Lan J."/>
            <person name="Che J."/>
            <person name="Ge C."/>
            <person name="Shi H."/>
            <person name="Pan Z."/>
            <person name="Liu X."/>
        </authorList>
    </citation>
    <scope>NUCLEOTIDE SEQUENCE [LARGE SCALE GENOMIC DNA]</scope>
    <source>
        <strain evidence="2">DSM 25560</strain>
    </source>
</reference>
<name>A0ABR5JXB2_9BACI</name>
<evidence type="ECO:0000313" key="2">
    <source>
        <dbReference type="Proteomes" id="UP000050668"/>
    </source>
</evidence>